<dbReference type="Proteomes" id="UP000186553">
    <property type="component" value="Unassembled WGS sequence"/>
</dbReference>
<dbReference type="EMBL" id="MBDL01000001">
    <property type="protein sequence ID" value="ODA14598.1"/>
    <property type="molecule type" value="Genomic_DNA"/>
</dbReference>
<dbReference type="InterPro" id="IPR029044">
    <property type="entry name" value="Nucleotide-diphossugar_trans"/>
</dbReference>
<dbReference type="RefSeq" id="WP_068885737.1">
    <property type="nucleotide sequence ID" value="NZ_CBCRUU010000016.1"/>
</dbReference>
<keyword evidence="1" id="KW-0812">Transmembrane</keyword>
<keyword evidence="3" id="KW-0808">Transferase</keyword>
<dbReference type="GO" id="GO:0016758">
    <property type="term" value="F:hexosyltransferase activity"/>
    <property type="evidence" value="ECO:0007669"/>
    <property type="project" value="UniProtKB-ARBA"/>
</dbReference>
<dbReference type="PANTHER" id="PTHR22916">
    <property type="entry name" value="GLYCOSYLTRANSFERASE"/>
    <property type="match status" value="1"/>
</dbReference>
<organism evidence="3 4">
    <name type="scientific">Acinetobacter celticus</name>
    <dbReference type="NCBI Taxonomy" id="1891224"/>
    <lineage>
        <taxon>Bacteria</taxon>
        <taxon>Pseudomonadati</taxon>
        <taxon>Pseudomonadota</taxon>
        <taxon>Gammaproteobacteria</taxon>
        <taxon>Moraxellales</taxon>
        <taxon>Moraxellaceae</taxon>
        <taxon>Acinetobacter</taxon>
    </lineage>
</organism>
<evidence type="ECO:0000313" key="3">
    <source>
        <dbReference type="EMBL" id="ODA14598.1"/>
    </source>
</evidence>
<keyword evidence="4" id="KW-1185">Reference proteome</keyword>
<keyword evidence="1" id="KW-0472">Membrane</keyword>
<protein>
    <submittedName>
        <fullName evidence="3">Glycosyl transferase family 2</fullName>
    </submittedName>
</protein>
<accession>A0A1C3D0S0</accession>
<comment type="caution">
    <text evidence="3">The sequence shown here is derived from an EMBL/GenBank/DDBJ whole genome shotgun (WGS) entry which is preliminary data.</text>
</comment>
<feature type="domain" description="Glycosyltransferase 2-like" evidence="2">
    <location>
        <begin position="10"/>
        <end position="156"/>
    </location>
</feature>
<sequence>MEKNNQPLVSVVIPCYNHEHFVQDCIQSVIDQTYENIELIIIDDGSKDNSVEKISQMIPKCEKRFTRFEFRCRPNKGLSATLNEAIQWCKGDYFSIIASDDLMLEKKTAIQVDFLEKNLDTVALFGSADYIDENNNIKSQNSLKEKEYVFDKIFLNECAFFAPTQMLRMNTLLKIGGFDEKILVEDWYMWLKMAEEGRVYCLSDKLAKYRIHSNNSTKNAKFIYDNNLKTLNNYRNYKLYDKAYNKIRWIYITWTGQVDKKKSVKLMLDFLREKPGAIFSIYFLMFCKYYIFKMKKWF</sequence>
<dbReference type="PANTHER" id="PTHR22916:SF3">
    <property type="entry name" value="UDP-GLCNAC:BETAGAL BETA-1,3-N-ACETYLGLUCOSAMINYLTRANSFERASE-LIKE PROTEIN 1"/>
    <property type="match status" value="1"/>
</dbReference>
<evidence type="ECO:0000313" key="4">
    <source>
        <dbReference type="Proteomes" id="UP000186553"/>
    </source>
</evidence>
<dbReference type="Gene3D" id="3.90.550.10">
    <property type="entry name" value="Spore Coat Polysaccharide Biosynthesis Protein SpsA, Chain A"/>
    <property type="match status" value="1"/>
</dbReference>
<reference evidence="3 4" key="1">
    <citation type="submission" date="2016-07" db="EMBL/GenBank/DDBJ databases">
        <title>Acinetobacter sp. ANC 4603.</title>
        <authorList>
            <person name="Radolfova-Krizova L."/>
            <person name="Nemec A."/>
        </authorList>
    </citation>
    <scope>NUCLEOTIDE SEQUENCE [LARGE SCALE GENOMIC DNA]</scope>
    <source>
        <strain evidence="3 4">ANC 4603</strain>
    </source>
</reference>
<proteinExistence type="predicted"/>
<dbReference type="SUPFAM" id="SSF53448">
    <property type="entry name" value="Nucleotide-diphospho-sugar transferases"/>
    <property type="match status" value="1"/>
</dbReference>
<dbReference type="OrthoDB" id="8742915at2"/>
<keyword evidence="1" id="KW-1133">Transmembrane helix</keyword>
<dbReference type="InterPro" id="IPR001173">
    <property type="entry name" value="Glyco_trans_2-like"/>
</dbReference>
<evidence type="ECO:0000256" key="1">
    <source>
        <dbReference type="SAM" id="Phobius"/>
    </source>
</evidence>
<dbReference type="STRING" id="1891224.BBP83_02010"/>
<name>A0A1C3D0S0_9GAMM</name>
<gene>
    <name evidence="3" type="ORF">BBP83_02010</name>
</gene>
<evidence type="ECO:0000259" key="2">
    <source>
        <dbReference type="Pfam" id="PF00535"/>
    </source>
</evidence>
<dbReference type="Pfam" id="PF00535">
    <property type="entry name" value="Glycos_transf_2"/>
    <property type="match status" value="1"/>
</dbReference>
<dbReference type="AlphaFoldDB" id="A0A1C3D0S0"/>
<feature type="transmembrane region" description="Helical" evidence="1">
    <location>
        <begin position="275"/>
        <end position="292"/>
    </location>
</feature>